<reference evidence="7" key="1">
    <citation type="journal article" date="2014" name="Int. J. Syst. Evol. Microbiol.">
        <title>Complete genome sequence of Corynebacterium casei LMG S-19264T (=DSM 44701T), isolated from a smear-ripened cheese.</title>
        <authorList>
            <consortium name="US DOE Joint Genome Institute (JGI-PGF)"/>
            <person name="Walter F."/>
            <person name="Albersmeier A."/>
            <person name="Kalinowski J."/>
            <person name="Ruckert C."/>
        </authorList>
    </citation>
    <scope>NUCLEOTIDE SEQUENCE</scope>
    <source>
        <strain evidence="7">JCM 10088</strain>
    </source>
</reference>
<dbReference type="InterPro" id="IPR003964">
    <property type="entry name" value="Carb_kinase"/>
</dbReference>
<dbReference type="PANTHER" id="PTHR30409:SF1">
    <property type="entry name" value="CARBAMATE KINASE-RELATED"/>
    <property type="match status" value="1"/>
</dbReference>
<dbReference type="InterPro" id="IPR001048">
    <property type="entry name" value="Asp/Glu/Uridylate_kinase"/>
</dbReference>
<sequence length="306" mass="32567">MRMVIALGGNAFSSSGAKIGSPSEQWERVREAAGDVMDAVEAGYDVLVTHGNGPQVGALAECGLPLSLDMYGAATQGWLGYLLAMAIDNEAVARRVPKKAIAVVTRVYVNEEDPAFNDPTKFIGPIYGEDEARRLSQSSGWRFKPDPRGGMRRVVPSPLPASIVEAKPIIQLMEEGYIVISTGGGGVPVTGSSQLRGVEAVIDKDLASQLLASMVDADSLVILTDVDGVYVGFGKPDQRRLGEVDHLTLKSLYERGEFPPGSMGPKVLAAIRFVEGGGRVAYIGRLGELRAILEGRSGTKVIRGDR</sequence>
<comment type="similarity">
    <text evidence="1 5">Belongs to the carbamate kinase family.</text>
</comment>
<dbReference type="PIRSF" id="PIRSF000723">
    <property type="entry name" value="Carbamate_kin"/>
    <property type="match status" value="1"/>
</dbReference>
<evidence type="ECO:0000259" key="6">
    <source>
        <dbReference type="Pfam" id="PF00696"/>
    </source>
</evidence>
<evidence type="ECO:0000256" key="2">
    <source>
        <dbReference type="ARBA" id="ARBA00020752"/>
    </source>
</evidence>
<gene>
    <name evidence="7" type="ORF">GCM10007981_04890</name>
</gene>
<dbReference type="GO" id="GO:0005829">
    <property type="term" value="C:cytosol"/>
    <property type="evidence" value="ECO:0007669"/>
    <property type="project" value="TreeGrafter"/>
</dbReference>
<dbReference type="PRINTS" id="PR01469">
    <property type="entry name" value="CARBMTKINASE"/>
</dbReference>
<dbReference type="Pfam" id="PF00696">
    <property type="entry name" value="AA_kinase"/>
    <property type="match status" value="1"/>
</dbReference>
<dbReference type="FunFam" id="3.40.1160.10:FF:000007">
    <property type="entry name" value="Carbamate kinase"/>
    <property type="match status" value="1"/>
</dbReference>
<dbReference type="CDD" id="cd04235">
    <property type="entry name" value="AAK_CK"/>
    <property type="match status" value="1"/>
</dbReference>
<keyword evidence="3 5" id="KW-0808">Transferase</keyword>
<dbReference type="GO" id="GO:0019546">
    <property type="term" value="P:L-arginine deiminase pathway"/>
    <property type="evidence" value="ECO:0007669"/>
    <property type="project" value="TreeGrafter"/>
</dbReference>
<keyword evidence="4 5" id="KW-0418">Kinase</keyword>
<dbReference type="Proteomes" id="UP000610960">
    <property type="component" value="Unassembled WGS sequence"/>
</dbReference>
<accession>A0A830GUH4</accession>
<feature type="domain" description="Aspartate/glutamate/uridylate kinase" evidence="6">
    <location>
        <begin position="1"/>
        <end position="283"/>
    </location>
</feature>
<dbReference type="InterPro" id="IPR036393">
    <property type="entry name" value="AceGlu_kinase-like_sf"/>
</dbReference>
<dbReference type="PANTHER" id="PTHR30409">
    <property type="entry name" value="CARBAMATE KINASE"/>
    <property type="match status" value="1"/>
</dbReference>
<evidence type="ECO:0000256" key="1">
    <source>
        <dbReference type="ARBA" id="ARBA00011066"/>
    </source>
</evidence>
<proteinExistence type="inferred from homology"/>
<organism evidence="7 8">
    <name type="scientific">Thermocladium modestius</name>
    <dbReference type="NCBI Taxonomy" id="62609"/>
    <lineage>
        <taxon>Archaea</taxon>
        <taxon>Thermoproteota</taxon>
        <taxon>Thermoprotei</taxon>
        <taxon>Thermoproteales</taxon>
        <taxon>Thermoproteaceae</taxon>
        <taxon>Thermocladium</taxon>
    </lineage>
</organism>
<dbReference type="GO" id="GO:0008804">
    <property type="term" value="F:carbamate kinase activity"/>
    <property type="evidence" value="ECO:0007669"/>
    <property type="project" value="InterPro"/>
</dbReference>
<evidence type="ECO:0000256" key="5">
    <source>
        <dbReference type="PIRNR" id="PIRNR000723"/>
    </source>
</evidence>
<keyword evidence="8" id="KW-1185">Reference proteome</keyword>
<evidence type="ECO:0000313" key="8">
    <source>
        <dbReference type="Proteomes" id="UP000610960"/>
    </source>
</evidence>
<dbReference type="SUPFAM" id="SSF53633">
    <property type="entry name" value="Carbamate kinase-like"/>
    <property type="match status" value="1"/>
</dbReference>
<evidence type="ECO:0000313" key="7">
    <source>
        <dbReference type="EMBL" id="GGP19789.1"/>
    </source>
</evidence>
<dbReference type="NCBIfam" id="NF009007">
    <property type="entry name" value="PRK12352.1"/>
    <property type="match status" value="1"/>
</dbReference>
<dbReference type="Gene3D" id="3.40.1160.10">
    <property type="entry name" value="Acetylglutamate kinase-like"/>
    <property type="match status" value="1"/>
</dbReference>
<evidence type="ECO:0000256" key="3">
    <source>
        <dbReference type="ARBA" id="ARBA00022679"/>
    </source>
</evidence>
<protein>
    <recommendedName>
        <fullName evidence="2 5">Carbamate kinase</fullName>
    </recommendedName>
</protein>
<evidence type="ECO:0000256" key="4">
    <source>
        <dbReference type="ARBA" id="ARBA00022777"/>
    </source>
</evidence>
<dbReference type="EMBL" id="BMNL01000001">
    <property type="protein sequence ID" value="GGP19789.1"/>
    <property type="molecule type" value="Genomic_DNA"/>
</dbReference>
<dbReference type="OrthoDB" id="31128at2157"/>
<name>A0A830GUH4_9CREN</name>
<reference evidence="7" key="2">
    <citation type="submission" date="2020-09" db="EMBL/GenBank/DDBJ databases">
        <authorList>
            <person name="Sun Q."/>
            <person name="Ohkuma M."/>
        </authorList>
    </citation>
    <scope>NUCLEOTIDE SEQUENCE</scope>
    <source>
        <strain evidence="7">JCM 10088</strain>
    </source>
</reference>
<comment type="caution">
    <text evidence="7">The sequence shown here is derived from an EMBL/GenBank/DDBJ whole genome shotgun (WGS) entry which is preliminary data.</text>
</comment>
<dbReference type="AlphaFoldDB" id="A0A830GUH4"/>